<evidence type="ECO:0000313" key="2">
    <source>
        <dbReference type="EMBL" id="KCZ57270.1"/>
    </source>
</evidence>
<name>A0A062UMD8_9PROT</name>
<reference evidence="2 3" key="1">
    <citation type="journal article" date="2014" name="Antonie Van Leeuwenhoek">
        <title>Hyphomonas beringensis sp. nov. and Hyphomonas chukchiensis sp. nov., isolated from surface seawater of the Bering Sea and Chukchi Sea.</title>
        <authorList>
            <person name="Li C."/>
            <person name="Lai Q."/>
            <person name="Li G."/>
            <person name="Dong C."/>
            <person name="Wang J."/>
            <person name="Liao Y."/>
            <person name="Shao Z."/>
        </authorList>
    </citation>
    <scope>NUCLEOTIDE SEQUENCE [LARGE SCALE GENOMIC DNA]</scope>
    <source>
        <strain evidence="2 3">25B14_1</strain>
    </source>
</reference>
<comment type="caution">
    <text evidence="2">The sequence shown here is derived from an EMBL/GenBank/DDBJ whole genome shotgun (WGS) entry which is preliminary data.</text>
</comment>
<dbReference type="STRING" id="1280946.HY29_00670"/>
<protein>
    <recommendedName>
        <fullName evidence="4">Lipoprotein</fullName>
    </recommendedName>
</protein>
<dbReference type="EMBL" id="AWFF01000001">
    <property type="protein sequence ID" value="KCZ57270.1"/>
    <property type="molecule type" value="Genomic_DNA"/>
</dbReference>
<sequence>MKTVSRALGLIAIVCLPAACATQEQQEGYLLGQATADNIAMQSVRDVALPNSKAVETTSGVRAAQAVKALNEGKTKELRQASSGTTGGS</sequence>
<feature type="chain" id="PRO_5001614861" description="Lipoprotein" evidence="1">
    <location>
        <begin position="22"/>
        <end position="89"/>
    </location>
</feature>
<dbReference type="Proteomes" id="UP000027037">
    <property type="component" value="Unassembled WGS sequence"/>
</dbReference>
<dbReference type="OrthoDB" id="7620158at2"/>
<keyword evidence="3" id="KW-1185">Reference proteome</keyword>
<evidence type="ECO:0008006" key="4">
    <source>
        <dbReference type="Google" id="ProtNLM"/>
    </source>
</evidence>
<evidence type="ECO:0000256" key="1">
    <source>
        <dbReference type="SAM" id="SignalP"/>
    </source>
</evidence>
<evidence type="ECO:0000313" key="3">
    <source>
        <dbReference type="Proteomes" id="UP000027037"/>
    </source>
</evidence>
<accession>A0A062UMD8</accession>
<dbReference type="AlphaFoldDB" id="A0A062UMD8"/>
<dbReference type="PATRIC" id="fig|1280946.3.peg.132"/>
<organism evidence="2 3">
    <name type="scientific">Hyphomonas beringensis</name>
    <dbReference type="NCBI Taxonomy" id="1280946"/>
    <lineage>
        <taxon>Bacteria</taxon>
        <taxon>Pseudomonadati</taxon>
        <taxon>Pseudomonadota</taxon>
        <taxon>Alphaproteobacteria</taxon>
        <taxon>Hyphomonadales</taxon>
        <taxon>Hyphomonadaceae</taxon>
        <taxon>Hyphomonas</taxon>
    </lineage>
</organism>
<keyword evidence="1" id="KW-0732">Signal</keyword>
<proteinExistence type="predicted"/>
<gene>
    <name evidence="2" type="ORF">HY29_00670</name>
</gene>
<dbReference type="RefSeq" id="WP_034789936.1">
    <property type="nucleotide sequence ID" value="NZ_AWFF01000001.1"/>
</dbReference>
<feature type="signal peptide" evidence="1">
    <location>
        <begin position="1"/>
        <end position="21"/>
    </location>
</feature>